<feature type="region of interest" description="Disordered" evidence="8">
    <location>
        <begin position="1137"/>
        <end position="1177"/>
    </location>
</feature>
<keyword evidence="5 9" id="KW-1133">Transmembrane helix</keyword>
<evidence type="ECO:0000256" key="6">
    <source>
        <dbReference type="ARBA" id="ARBA00023128"/>
    </source>
</evidence>
<dbReference type="Gene3D" id="3.50.50.60">
    <property type="entry name" value="FAD/NAD(P)-binding domain"/>
    <property type="match status" value="1"/>
</dbReference>
<dbReference type="InterPro" id="IPR043128">
    <property type="entry name" value="Rev_trsase/Diguanyl_cyclase"/>
</dbReference>
<evidence type="ECO:0000256" key="9">
    <source>
        <dbReference type="SAM" id="Phobius"/>
    </source>
</evidence>
<feature type="domain" description="UmuC" evidence="10">
    <location>
        <begin position="405"/>
        <end position="641"/>
    </location>
</feature>
<dbReference type="InterPro" id="IPR036188">
    <property type="entry name" value="FAD/NAD-bd_sf"/>
</dbReference>
<dbReference type="GO" id="GO:0003684">
    <property type="term" value="F:damaged DNA binding"/>
    <property type="evidence" value="ECO:0007669"/>
    <property type="project" value="InterPro"/>
</dbReference>
<protein>
    <recommendedName>
        <fullName evidence="10">UmuC domain-containing protein</fullName>
    </recommendedName>
</protein>
<feature type="region of interest" description="Disordered" evidence="8">
    <location>
        <begin position="1044"/>
        <end position="1067"/>
    </location>
</feature>
<dbReference type="Pfam" id="PF00817">
    <property type="entry name" value="IMS"/>
    <property type="match status" value="1"/>
</dbReference>
<evidence type="ECO:0000256" key="1">
    <source>
        <dbReference type="ARBA" id="ARBA00004141"/>
    </source>
</evidence>
<name>A0A0G4MGG8_VERLO</name>
<dbReference type="GO" id="GO:0016020">
    <property type="term" value="C:membrane"/>
    <property type="evidence" value="ECO:0007669"/>
    <property type="project" value="UniProtKB-SubCell"/>
</dbReference>
<dbReference type="Pfam" id="PF13450">
    <property type="entry name" value="NAD_binding_8"/>
    <property type="match status" value="1"/>
</dbReference>
<dbReference type="PANTHER" id="PTHR46404">
    <property type="entry name" value="DNA POLYMERASE IOTA"/>
    <property type="match status" value="1"/>
</dbReference>
<keyword evidence="7 9" id="KW-0472">Membrane</keyword>
<dbReference type="PRINTS" id="PR00420">
    <property type="entry name" value="RNGMNOXGNASE"/>
</dbReference>
<dbReference type="InterPro" id="IPR043502">
    <property type="entry name" value="DNA/RNA_pol_sf"/>
</dbReference>
<dbReference type="GO" id="GO:0006281">
    <property type="term" value="P:DNA repair"/>
    <property type="evidence" value="ECO:0007669"/>
    <property type="project" value="InterPro"/>
</dbReference>
<evidence type="ECO:0000256" key="8">
    <source>
        <dbReference type="SAM" id="MobiDB-lite"/>
    </source>
</evidence>
<dbReference type="Gene3D" id="3.40.50.1820">
    <property type="entry name" value="alpha/beta hydrolase"/>
    <property type="match status" value="1"/>
</dbReference>
<feature type="compositionally biased region" description="Polar residues" evidence="8">
    <location>
        <begin position="1047"/>
        <end position="1057"/>
    </location>
</feature>
<dbReference type="GO" id="GO:0071949">
    <property type="term" value="F:FAD binding"/>
    <property type="evidence" value="ECO:0007669"/>
    <property type="project" value="InterPro"/>
</dbReference>
<evidence type="ECO:0000256" key="7">
    <source>
        <dbReference type="ARBA" id="ARBA00023136"/>
    </source>
</evidence>
<dbReference type="Proteomes" id="UP000044602">
    <property type="component" value="Unassembled WGS sequence"/>
</dbReference>
<dbReference type="InterPro" id="IPR029058">
    <property type="entry name" value="AB_hydrolase_fold"/>
</dbReference>
<evidence type="ECO:0000313" key="12">
    <source>
        <dbReference type="Proteomes" id="UP000044602"/>
    </source>
</evidence>
<comment type="similarity">
    <text evidence="3">Belongs to the TMCO4 family.</text>
</comment>
<dbReference type="Pfam" id="PF05277">
    <property type="entry name" value="DUF726"/>
    <property type="match status" value="1"/>
</dbReference>
<evidence type="ECO:0000256" key="3">
    <source>
        <dbReference type="ARBA" id="ARBA00009824"/>
    </source>
</evidence>
<keyword evidence="4 9" id="KW-0812">Transmembrane</keyword>
<dbReference type="Gene3D" id="3.30.70.270">
    <property type="match status" value="1"/>
</dbReference>
<dbReference type="PANTHER" id="PTHR46404:SF1">
    <property type="entry name" value="DNA POLYMERASE IOTA"/>
    <property type="match status" value="1"/>
</dbReference>
<dbReference type="EMBL" id="CVQH01022527">
    <property type="protein sequence ID" value="CRK33326.1"/>
    <property type="molecule type" value="Genomic_DNA"/>
</dbReference>
<dbReference type="GO" id="GO:0003887">
    <property type="term" value="F:DNA-directed DNA polymerase activity"/>
    <property type="evidence" value="ECO:0007669"/>
    <property type="project" value="TreeGrafter"/>
</dbReference>
<dbReference type="SUPFAM" id="SSF56672">
    <property type="entry name" value="DNA/RNA polymerases"/>
    <property type="match status" value="1"/>
</dbReference>
<dbReference type="SUPFAM" id="SSF51905">
    <property type="entry name" value="FAD/NAD(P)-binding domain"/>
    <property type="match status" value="1"/>
</dbReference>
<accession>A0A0G4MGG8</accession>
<evidence type="ECO:0000259" key="10">
    <source>
        <dbReference type="PROSITE" id="PS50173"/>
    </source>
</evidence>
<dbReference type="SUPFAM" id="SSF53474">
    <property type="entry name" value="alpha/beta-Hydrolases"/>
    <property type="match status" value="1"/>
</dbReference>
<dbReference type="PROSITE" id="PS50173">
    <property type="entry name" value="UMUC"/>
    <property type="match status" value="1"/>
</dbReference>
<dbReference type="FunFam" id="3.40.1170.60:FF:000006">
    <property type="entry name" value="DNA polymerase iota"/>
    <property type="match status" value="1"/>
</dbReference>
<dbReference type="Gene3D" id="3.40.1170.60">
    <property type="match status" value="1"/>
</dbReference>
<dbReference type="GO" id="GO:0070987">
    <property type="term" value="P:error-free translesion synthesis"/>
    <property type="evidence" value="ECO:0007669"/>
    <property type="project" value="UniProtKB-ARBA"/>
</dbReference>
<dbReference type="GO" id="GO:0005739">
    <property type="term" value="C:mitochondrion"/>
    <property type="evidence" value="ECO:0007669"/>
    <property type="project" value="UniProtKB-SubCell"/>
</dbReference>
<evidence type="ECO:0000256" key="5">
    <source>
        <dbReference type="ARBA" id="ARBA00022989"/>
    </source>
</evidence>
<feature type="transmembrane region" description="Helical" evidence="9">
    <location>
        <begin position="7"/>
        <end position="25"/>
    </location>
</feature>
<dbReference type="InterPro" id="IPR001126">
    <property type="entry name" value="UmuC"/>
</dbReference>
<sequence>MTDQVQLRIAVIGAGIAGLTAAIALQKHANIDVHVYERATELREIGATIALGPNGLKTLERLGVSDVLDDSIAFRNKSGRPMIYQHYQTNETVSADHHVGKVEHRHRTARFYRPHLQRALLNHIEPGRLHLGKAFSSVSRDSSSQGLIVTFTDGTSIATDILLGADGIHSPVRQAFVPTSAAKWTGYLTFRSVFPRSHVQHISDLPDEAVHIWGPDRSLFLSPLAQDLFTIVGSQQSDPEAPDAPYKDSVWNSDGSVDTLRDLYKDWSPLARAVIDATPYTKIYPNTAAKELDSWVLGGGRVSLVGDAAHAHGRAFAAGGSLAIDDAWAFAQAVLHVFPETQRICKPVSDDDVARALSLYERTRKEHTDRVQRTVQQRNGALVGLIDQKETDAELRTRMQSRRDLDYDCFYASVLESQNPALKSLPLGVKQKSILATCNYVARARGVRKLMRISAARKVCPDLVVVEGEDLTPFRDVSKVLYAFLRGHSWSGKVERLGLDEVFMDVTDMINYNMSCLNKLTLADSFFCLSKTDPEKGFPCDLTKMAGRVHGTLPPAGEQQLENQAYVRLLLGSHLAWYLRTNIEEKFGFTSACGVATNKLLSKLVGSKKKPRNQTTLLALENGSAVDFMDSFTIRKIPGIGGKTTQLLEKRLLNAHKEIDSYETESALSAQQVRLHPDMYPETLEMLLSGPGSEQGIGVRIWNLLHGVDYTEVKDARDVPSQISVEDTYRQLDSLVKIEQELKKLAISLLRRMRVDLTTVNDASTQSSTVDQNTLEGQSQRWMAHPRTLRLSIRLWPVEGEREDWNFSRSSKSQPMPNFVFNLQLPIEFIADRLATETLFPMLLKFHPEKSFKWNLQLINICVANMVESGSETGSGVGRDISAMFRKQDDVLRQWKLDTTIIEDETQDRVHEGLGLGHSYGQDLNNLALSSNLNTKTVKTYHYKLCNSVPVYLVLSLCQSTSEPAQTVGIPYLSPFSFFEPRYRPNCSEEQHNRHGFLTHEENLALTALIGDITRRMDVQITNTFIPITSVKVDNKSLSNIAFGGKENSTASQNGSRPSVPGYSKTQQAALKSYSNAHVPAADQVSEVARRDAQHDVQAKAGKPQHQELKKELLAIFRKWQTNLHIRIEDVFVKPSSDGTPAMSHRGGRGTGRGTRGGRGDHESPRGGSRSATAALRGGTRGGFLRPVVRLPGQAMTPPVNDLDPYLKRRFPPLNTWLSGLPLDKRKLLLHATMLLVLSMETYSAFARILMLHLASSLGLSMEILFEDENRVARGLGSAAAGVDLDAILQQKTTESKKSRKWKAAGAALIGSAGALAAPLASAGISCVEGGIKLSDTAAAGLLGSMAHNGIVVGNMFGIYAGRDTGKMIDQYGKDSADFALLSLNGTSEEGYRDAKLVPPSSRRMKFVIGVSGWLTKEDGFVVPFQCFGPQAECFTLRYEVENLMSLGTALELVIKSATWAMVKKEMNRRHVMTCLKDGKWPVGLVRVSKILDNPWSIGMVRCEKAGMALAECIGRKTQGDRPVSLVGYSLGARVIYTCLMALAERRQFGLVESVVIIGAPAPSDPGIWCAMKSVVSSRLINIFSENDYVLGFLYRTSNTHSGVAGLEPVTGVEGVENFSVSRGFNGHFRYQFMVGSILKMVGWEDVNHAQVSRDEDMLAKKDKKYNRDKIIKAAHLPLDKNVRPVLSTRLMPLKTGTGKTVPLRSSAGRENAFKLDPRMAKIQMHG</sequence>
<proteinExistence type="inferred from homology"/>
<keyword evidence="12" id="KW-1185">Reference proteome</keyword>
<comment type="subcellular location">
    <subcellularLocation>
        <location evidence="1">Membrane</location>
        <topology evidence="1">Multi-pass membrane protein</topology>
    </subcellularLocation>
    <subcellularLocation>
        <location evidence="2">Mitochondrion</location>
    </subcellularLocation>
</comment>
<reference evidence="11 12" key="1">
    <citation type="submission" date="2015-05" db="EMBL/GenBank/DDBJ databases">
        <authorList>
            <person name="Wang D.B."/>
            <person name="Wang M."/>
        </authorList>
    </citation>
    <scope>NUCLEOTIDE SEQUENCE [LARGE SCALE GENOMIC DNA]</scope>
    <source>
        <strain evidence="11">VL1</strain>
    </source>
</reference>
<gene>
    <name evidence="11" type="ORF">BN1708_001014</name>
</gene>
<dbReference type="Gene3D" id="3.30.1490.100">
    <property type="entry name" value="DNA polymerase, Y-family, little finger domain"/>
    <property type="match status" value="1"/>
</dbReference>
<keyword evidence="6" id="KW-0496">Mitochondrion</keyword>
<organism evidence="11 12">
    <name type="scientific">Verticillium longisporum</name>
    <name type="common">Verticillium dahliae var. longisporum</name>
    <dbReference type="NCBI Taxonomy" id="100787"/>
    <lineage>
        <taxon>Eukaryota</taxon>
        <taxon>Fungi</taxon>
        <taxon>Dikarya</taxon>
        <taxon>Ascomycota</taxon>
        <taxon>Pezizomycotina</taxon>
        <taxon>Sordariomycetes</taxon>
        <taxon>Hypocreomycetidae</taxon>
        <taxon>Glomerellales</taxon>
        <taxon>Plectosphaerellaceae</taxon>
        <taxon>Verticillium</taxon>
    </lineage>
</organism>
<dbReference type="SUPFAM" id="SSF54373">
    <property type="entry name" value="FAD-linked reductases, C-terminal domain"/>
    <property type="match status" value="1"/>
</dbReference>
<evidence type="ECO:0000256" key="2">
    <source>
        <dbReference type="ARBA" id="ARBA00004173"/>
    </source>
</evidence>
<dbReference type="InterPro" id="IPR007941">
    <property type="entry name" value="DUF726"/>
</dbReference>
<dbReference type="InterPro" id="IPR036775">
    <property type="entry name" value="DNA_pol_Y-fam_lit_finger_sf"/>
</dbReference>
<evidence type="ECO:0000313" key="11">
    <source>
        <dbReference type="EMBL" id="CRK33326.1"/>
    </source>
</evidence>
<dbReference type="GO" id="GO:0016491">
    <property type="term" value="F:oxidoreductase activity"/>
    <property type="evidence" value="ECO:0007669"/>
    <property type="project" value="UniProtKB-KW"/>
</dbReference>
<evidence type="ECO:0000256" key="4">
    <source>
        <dbReference type="ARBA" id="ARBA00022692"/>
    </source>
</evidence>